<proteinExistence type="predicted"/>
<accession>A0ABN2N419</accession>
<name>A0ABN2N419_9MICO</name>
<evidence type="ECO:0000313" key="3">
    <source>
        <dbReference type="Proteomes" id="UP001501094"/>
    </source>
</evidence>
<evidence type="ECO:0000256" key="1">
    <source>
        <dbReference type="SAM" id="SignalP"/>
    </source>
</evidence>
<dbReference type="Proteomes" id="UP001501094">
    <property type="component" value="Unassembled WGS sequence"/>
</dbReference>
<gene>
    <name evidence="2" type="ORF">GCM10009751_03020</name>
</gene>
<dbReference type="PROSITE" id="PS51257">
    <property type="entry name" value="PROKAR_LIPOPROTEIN"/>
    <property type="match status" value="1"/>
</dbReference>
<reference evidence="2 3" key="1">
    <citation type="journal article" date="2019" name="Int. J. Syst. Evol. Microbiol.">
        <title>The Global Catalogue of Microorganisms (GCM) 10K type strain sequencing project: providing services to taxonomists for standard genome sequencing and annotation.</title>
        <authorList>
            <consortium name="The Broad Institute Genomics Platform"/>
            <consortium name="The Broad Institute Genome Sequencing Center for Infectious Disease"/>
            <person name="Wu L."/>
            <person name="Ma J."/>
        </authorList>
    </citation>
    <scope>NUCLEOTIDE SEQUENCE [LARGE SCALE GENOMIC DNA]</scope>
    <source>
        <strain evidence="2 3">JCM 14326</strain>
    </source>
</reference>
<protein>
    <recommendedName>
        <fullName evidence="4">Lipoprotein LpqN</fullName>
    </recommendedName>
</protein>
<feature type="chain" id="PRO_5045200838" description="Lipoprotein LpqN" evidence="1">
    <location>
        <begin position="28"/>
        <end position="212"/>
    </location>
</feature>
<keyword evidence="3" id="KW-1185">Reference proteome</keyword>
<evidence type="ECO:0008006" key="4">
    <source>
        <dbReference type="Google" id="ProtNLM"/>
    </source>
</evidence>
<dbReference type="RefSeq" id="WP_344098900.1">
    <property type="nucleotide sequence ID" value="NZ_BAAANL010000001.1"/>
</dbReference>
<feature type="signal peptide" evidence="1">
    <location>
        <begin position="1"/>
        <end position="27"/>
    </location>
</feature>
<comment type="caution">
    <text evidence="2">The sequence shown here is derived from an EMBL/GenBank/DDBJ whole genome shotgun (WGS) entry which is preliminary data.</text>
</comment>
<organism evidence="2 3">
    <name type="scientific">Myceligenerans crystallogenes</name>
    <dbReference type="NCBI Taxonomy" id="316335"/>
    <lineage>
        <taxon>Bacteria</taxon>
        <taxon>Bacillati</taxon>
        <taxon>Actinomycetota</taxon>
        <taxon>Actinomycetes</taxon>
        <taxon>Micrococcales</taxon>
        <taxon>Promicromonosporaceae</taxon>
        <taxon>Myceligenerans</taxon>
    </lineage>
</organism>
<keyword evidence="1" id="KW-0732">Signal</keyword>
<dbReference type="EMBL" id="BAAANL010000001">
    <property type="protein sequence ID" value="GAA1850143.1"/>
    <property type="molecule type" value="Genomic_DNA"/>
</dbReference>
<evidence type="ECO:0000313" key="2">
    <source>
        <dbReference type="EMBL" id="GAA1850143.1"/>
    </source>
</evidence>
<sequence length="212" mass="21675">MRTRRSLQAAVAAGLLATTLSACSLLAGEPGGEGGAARTPSAGVASAEVPAGGATAGGAPAGPQTIQASNVTARIPGNWVPVPDQDPWRYIYQLPNDAGGVAGQIRFLYPGTAMGPQEAVDWFVGQIEGTGETRDDFAPVTALRQEANRANTSYTYTSGGRNYVAVVWGLSDGNGAPSLVQVSGQQTVVTPDLVARVDRSLDLTGDLPAPAR</sequence>